<name>A0A399E143_9DEIN</name>
<keyword evidence="2" id="KW-0805">Transcription regulation</keyword>
<evidence type="ECO:0000313" key="5">
    <source>
        <dbReference type="EMBL" id="RIH77243.1"/>
    </source>
</evidence>
<evidence type="ECO:0000256" key="3">
    <source>
        <dbReference type="ARBA" id="ARBA00023125"/>
    </source>
</evidence>
<sequence>MGEVRSFHLNEQGLQRVLGGLEAAVMEVLWKHGPQTIAEVQKALLPQRLAFNTVMTVLSRLVAKGLVTRCQPGGRRSVYGAALSREAFVEGLTHDVVVGLVRDFGDYAVAQFVAALEREDPGRIAELEALLRRKREGS</sequence>
<dbReference type="GO" id="GO:0045892">
    <property type="term" value="P:negative regulation of DNA-templated transcription"/>
    <property type="evidence" value="ECO:0007669"/>
    <property type="project" value="InterPro"/>
</dbReference>
<evidence type="ECO:0000256" key="2">
    <source>
        <dbReference type="ARBA" id="ARBA00023015"/>
    </source>
</evidence>
<dbReference type="KEGG" id="mtai:Mtai_v1c29190"/>
<reference evidence="5 6" key="1">
    <citation type="submission" date="2018-08" db="EMBL/GenBank/DDBJ databases">
        <title>Meiothermus cateniformans JCM 15151 genome sequencing project.</title>
        <authorList>
            <person name="Da Costa M.S."/>
            <person name="Albuquerque L."/>
            <person name="Raposo P."/>
            <person name="Froufe H.J.C."/>
            <person name="Barroso C.S."/>
            <person name="Egas C."/>
        </authorList>
    </citation>
    <scope>NUCLEOTIDE SEQUENCE [LARGE SCALE GENOMIC DNA]</scope>
    <source>
        <strain evidence="5 6">JCM 15151</strain>
    </source>
</reference>
<dbReference type="SUPFAM" id="SSF46785">
    <property type="entry name" value="Winged helix' DNA-binding domain"/>
    <property type="match status" value="1"/>
</dbReference>
<gene>
    <name evidence="5" type="ORF">Mcate_01389</name>
</gene>
<evidence type="ECO:0000256" key="4">
    <source>
        <dbReference type="ARBA" id="ARBA00023163"/>
    </source>
</evidence>
<dbReference type="OrthoDB" id="276583at2"/>
<dbReference type="InterPro" id="IPR036388">
    <property type="entry name" value="WH-like_DNA-bd_sf"/>
</dbReference>
<comment type="similarity">
    <text evidence="1">Belongs to the BlaI transcriptional regulatory family.</text>
</comment>
<dbReference type="Gene3D" id="1.10.10.10">
    <property type="entry name" value="Winged helix-like DNA-binding domain superfamily/Winged helix DNA-binding domain"/>
    <property type="match status" value="1"/>
</dbReference>
<dbReference type="Pfam" id="PF03965">
    <property type="entry name" value="Penicillinase_R"/>
    <property type="match status" value="1"/>
</dbReference>
<proteinExistence type="inferred from homology"/>
<evidence type="ECO:0000256" key="1">
    <source>
        <dbReference type="ARBA" id="ARBA00011046"/>
    </source>
</evidence>
<comment type="caution">
    <text evidence="5">The sequence shown here is derived from an EMBL/GenBank/DDBJ whole genome shotgun (WGS) entry which is preliminary data.</text>
</comment>
<organism evidence="5 6">
    <name type="scientific">Meiothermus taiwanensis</name>
    <dbReference type="NCBI Taxonomy" id="172827"/>
    <lineage>
        <taxon>Bacteria</taxon>
        <taxon>Thermotogati</taxon>
        <taxon>Deinococcota</taxon>
        <taxon>Deinococci</taxon>
        <taxon>Thermales</taxon>
        <taxon>Thermaceae</taxon>
        <taxon>Meiothermus</taxon>
    </lineage>
</organism>
<dbReference type="InterPro" id="IPR036390">
    <property type="entry name" value="WH_DNA-bd_sf"/>
</dbReference>
<keyword evidence="3" id="KW-0238">DNA-binding</keyword>
<dbReference type="EMBL" id="QWKX01000029">
    <property type="protein sequence ID" value="RIH77243.1"/>
    <property type="molecule type" value="Genomic_DNA"/>
</dbReference>
<dbReference type="AlphaFoldDB" id="A0A399E143"/>
<accession>A0A399E143</accession>
<dbReference type="GO" id="GO:0003677">
    <property type="term" value="F:DNA binding"/>
    <property type="evidence" value="ECO:0007669"/>
    <property type="project" value="UniProtKB-KW"/>
</dbReference>
<protein>
    <submittedName>
        <fullName evidence="5">Copper transport repressor, CopY/TcrY family</fullName>
    </submittedName>
</protein>
<evidence type="ECO:0000313" key="6">
    <source>
        <dbReference type="Proteomes" id="UP000266089"/>
    </source>
</evidence>
<dbReference type="RefSeq" id="WP_027888518.1">
    <property type="nucleotide sequence ID" value="NZ_JBHSXZ010000084.1"/>
</dbReference>
<dbReference type="InterPro" id="IPR005650">
    <property type="entry name" value="BlaI_family"/>
</dbReference>
<dbReference type="Proteomes" id="UP000266089">
    <property type="component" value="Unassembled WGS sequence"/>
</dbReference>
<keyword evidence="4" id="KW-0804">Transcription</keyword>